<dbReference type="AlphaFoldDB" id="A0A1J4JYB1"/>
<accession>A0A1J4JYB1</accession>
<sequence>MLSLFLSFISCSKYLQHEEKSFVGWMRNTNQIFTGDEYQLRFGIYVSNARYVQEHNSKIDKTFTLSLNKFAALTPAEYRSMLGLRPSIRNLPQSKSTSTSTSNFKDDIEYLDWREKGVVNPIKNQQQCGSCWAFSAVQAIESMNAIQSGKLERYSEQSLVDCVLTCFGCSGGLVDLAFDYIISREHGKMNLESEYPYVGVEESCKFNNMQKVGSISNYKGINSGSEDDLADKLQKEGPIAVGIDASATSFTLYSGGIYDEKGCSPSNLDHGVGCVGFGKEGDIKYWIVRNSWGEEWGEKGYIRMIWKNNQCGIASMAYYPIY</sequence>
<dbReference type="GO" id="GO:0006508">
    <property type="term" value="P:proteolysis"/>
    <property type="evidence" value="ECO:0007669"/>
    <property type="project" value="InterPro"/>
</dbReference>
<evidence type="ECO:0000313" key="6">
    <source>
        <dbReference type="Proteomes" id="UP000179807"/>
    </source>
</evidence>
<dbReference type="EMBL" id="MLAK01000874">
    <property type="protein sequence ID" value="OHT02261.1"/>
    <property type="molecule type" value="Genomic_DNA"/>
</dbReference>
<evidence type="ECO:0000256" key="1">
    <source>
        <dbReference type="ARBA" id="ARBA00008455"/>
    </source>
</evidence>
<dbReference type="Pfam" id="PF08246">
    <property type="entry name" value="Inhibitor_I29"/>
    <property type="match status" value="1"/>
</dbReference>
<feature type="domain" description="Cathepsin propeptide inhibitor" evidence="4">
    <location>
        <begin position="22"/>
        <end position="78"/>
    </location>
</feature>
<dbReference type="GeneID" id="94842201"/>
<dbReference type="CDD" id="cd02248">
    <property type="entry name" value="Peptidase_C1A"/>
    <property type="match status" value="1"/>
</dbReference>
<dbReference type="PROSITE" id="PS00139">
    <property type="entry name" value="THIOL_PROTEASE_CYS"/>
    <property type="match status" value="1"/>
</dbReference>
<dbReference type="PRINTS" id="PR00705">
    <property type="entry name" value="PAPAIN"/>
</dbReference>
<evidence type="ECO:0000259" key="3">
    <source>
        <dbReference type="SMART" id="SM00645"/>
    </source>
</evidence>
<dbReference type="Gene3D" id="3.90.70.10">
    <property type="entry name" value="Cysteine proteinases"/>
    <property type="match status" value="1"/>
</dbReference>
<gene>
    <name evidence="5" type="ORF">TRFO_30687</name>
</gene>
<evidence type="ECO:0000259" key="4">
    <source>
        <dbReference type="SMART" id="SM00848"/>
    </source>
</evidence>
<name>A0A1J4JYB1_9EUKA</name>
<dbReference type="RefSeq" id="XP_068355397.1">
    <property type="nucleotide sequence ID" value="XM_068507497.1"/>
</dbReference>
<dbReference type="SMART" id="SM00645">
    <property type="entry name" value="Pept_C1"/>
    <property type="match status" value="1"/>
</dbReference>
<dbReference type="InterPro" id="IPR039417">
    <property type="entry name" value="Peptidase_C1A_papain-like"/>
</dbReference>
<reference evidence="5" key="1">
    <citation type="submission" date="2016-10" db="EMBL/GenBank/DDBJ databases">
        <authorList>
            <person name="Benchimol M."/>
            <person name="Almeida L.G."/>
            <person name="Vasconcelos A.T."/>
            <person name="Perreira-Neves A."/>
            <person name="Rosa I.A."/>
            <person name="Tasca T."/>
            <person name="Bogo M.R."/>
            <person name="de Souza W."/>
        </authorList>
    </citation>
    <scope>NUCLEOTIDE SEQUENCE [LARGE SCALE GENOMIC DNA]</scope>
    <source>
        <strain evidence="5">K</strain>
    </source>
</reference>
<dbReference type="SUPFAM" id="SSF54001">
    <property type="entry name" value="Cysteine proteinases"/>
    <property type="match status" value="1"/>
</dbReference>
<keyword evidence="2" id="KW-1015">Disulfide bond</keyword>
<organism evidence="5 6">
    <name type="scientific">Tritrichomonas foetus</name>
    <dbReference type="NCBI Taxonomy" id="1144522"/>
    <lineage>
        <taxon>Eukaryota</taxon>
        <taxon>Metamonada</taxon>
        <taxon>Parabasalia</taxon>
        <taxon>Tritrichomonadida</taxon>
        <taxon>Tritrichomonadidae</taxon>
        <taxon>Tritrichomonas</taxon>
    </lineage>
</organism>
<dbReference type="InterPro" id="IPR013201">
    <property type="entry name" value="Prot_inhib_I29"/>
</dbReference>
<evidence type="ECO:0000313" key="5">
    <source>
        <dbReference type="EMBL" id="OHT02261.1"/>
    </source>
</evidence>
<dbReference type="InterPro" id="IPR013128">
    <property type="entry name" value="Peptidase_C1A"/>
</dbReference>
<comment type="caution">
    <text evidence="5">The sequence shown here is derived from an EMBL/GenBank/DDBJ whole genome shotgun (WGS) entry which is preliminary data.</text>
</comment>
<dbReference type="InterPro" id="IPR000169">
    <property type="entry name" value="Pept_cys_AS"/>
</dbReference>
<dbReference type="VEuPathDB" id="TrichDB:TRFO_30687"/>
<protein>
    <submittedName>
        <fullName evidence="5">Clan CA, family C1, cathepsin L-like cysteine peptidase</fullName>
    </submittedName>
</protein>
<dbReference type="Proteomes" id="UP000179807">
    <property type="component" value="Unassembled WGS sequence"/>
</dbReference>
<keyword evidence="6" id="KW-1185">Reference proteome</keyword>
<dbReference type="PROSITE" id="PS00640">
    <property type="entry name" value="THIOL_PROTEASE_ASN"/>
    <property type="match status" value="1"/>
</dbReference>
<dbReference type="SMART" id="SM00848">
    <property type="entry name" value="Inhibitor_I29"/>
    <property type="match status" value="1"/>
</dbReference>
<comment type="similarity">
    <text evidence="1">Belongs to the peptidase C1 family.</text>
</comment>
<dbReference type="InterPro" id="IPR038765">
    <property type="entry name" value="Papain-like_cys_pep_sf"/>
</dbReference>
<dbReference type="GO" id="GO:0008234">
    <property type="term" value="F:cysteine-type peptidase activity"/>
    <property type="evidence" value="ECO:0007669"/>
    <property type="project" value="InterPro"/>
</dbReference>
<dbReference type="FunFam" id="3.90.70.10:FF:000039">
    <property type="entry name" value="Cysteine proteinase 2, putative"/>
    <property type="match status" value="1"/>
</dbReference>
<feature type="domain" description="Peptidase C1A papain C-terminal" evidence="3">
    <location>
        <begin position="107"/>
        <end position="321"/>
    </location>
</feature>
<dbReference type="PANTHER" id="PTHR12411">
    <property type="entry name" value="CYSTEINE PROTEASE FAMILY C1-RELATED"/>
    <property type="match status" value="1"/>
</dbReference>
<proteinExistence type="inferred from homology"/>
<evidence type="ECO:0000256" key="2">
    <source>
        <dbReference type="ARBA" id="ARBA00023157"/>
    </source>
</evidence>
<dbReference type="InterPro" id="IPR025661">
    <property type="entry name" value="Pept_asp_AS"/>
</dbReference>
<dbReference type="OrthoDB" id="10253408at2759"/>
<dbReference type="Pfam" id="PF00112">
    <property type="entry name" value="Peptidase_C1"/>
    <property type="match status" value="1"/>
</dbReference>
<dbReference type="InterPro" id="IPR000668">
    <property type="entry name" value="Peptidase_C1A_C"/>
</dbReference>